<dbReference type="PANTHER" id="PTHR14296:SF3">
    <property type="entry name" value="DIKAR, ISOFORM F"/>
    <property type="match status" value="1"/>
</dbReference>
<dbReference type="GO" id="GO:0031213">
    <property type="term" value="C:RSF complex"/>
    <property type="evidence" value="ECO:0007669"/>
    <property type="project" value="InterPro"/>
</dbReference>
<dbReference type="AlphaFoldDB" id="A0AA38FEI2"/>
<dbReference type="InterPro" id="IPR028938">
    <property type="entry name" value="Rsf1-like"/>
</dbReference>
<dbReference type="Pfam" id="PF02791">
    <property type="entry name" value="DDT"/>
    <property type="match status" value="1"/>
</dbReference>
<accession>A0AA38FEI2</accession>
<protein>
    <recommendedName>
        <fullName evidence="7">DDT domain-containing protein</fullName>
    </recommendedName>
</protein>
<dbReference type="EMBL" id="JAHRHJ020000010">
    <property type="protein sequence ID" value="KAH9299768.1"/>
    <property type="molecule type" value="Genomic_DNA"/>
</dbReference>
<dbReference type="Proteomes" id="UP000824469">
    <property type="component" value="Unassembled WGS sequence"/>
</dbReference>
<dbReference type="PANTHER" id="PTHR14296">
    <property type="entry name" value="REMODELING AND SPACING FACTOR 1"/>
    <property type="match status" value="1"/>
</dbReference>
<reference evidence="5 6" key="1">
    <citation type="journal article" date="2021" name="Nat. Plants">
        <title>The Taxus genome provides insights into paclitaxel biosynthesis.</title>
        <authorList>
            <person name="Xiong X."/>
            <person name="Gou J."/>
            <person name="Liao Q."/>
            <person name="Li Y."/>
            <person name="Zhou Q."/>
            <person name="Bi G."/>
            <person name="Li C."/>
            <person name="Du R."/>
            <person name="Wang X."/>
            <person name="Sun T."/>
            <person name="Guo L."/>
            <person name="Liang H."/>
            <person name="Lu P."/>
            <person name="Wu Y."/>
            <person name="Zhang Z."/>
            <person name="Ro D.K."/>
            <person name="Shang Y."/>
            <person name="Huang S."/>
            <person name="Yan J."/>
        </authorList>
    </citation>
    <scope>NUCLEOTIDE SEQUENCE [LARGE SCALE GENOMIC DNA]</scope>
    <source>
        <strain evidence="5">Ta-2019</strain>
    </source>
</reference>
<evidence type="ECO:0000259" key="4">
    <source>
        <dbReference type="Pfam" id="PF15612"/>
    </source>
</evidence>
<comment type="caution">
    <text evidence="5">The sequence shown here is derived from an EMBL/GenBank/DDBJ whole genome shotgun (WGS) entry which is preliminary data.</text>
</comment>
<sequence length="293" mass="33665">MEDSCASVPTEEQRGQLRNMWQLASVLDFIHVFRPVLEINVKFSAEDLEAALITPNGMLADIHISILKEVLPPGRGALRHDTWVTMLCKTLKDWWHWVAEGELPIITSHGGEITAYKELDPEIRLLILKALCEIRLEQDDIRNYISDTLKHGDKFVTFYKERLEGNAYGTSYWYDGDSSMGHRLYKEVLKVQSPTKSLGKSSLSEPDVTCQWETIATNLDEFQSVFVISASSGNEVEKRLANKLKNDILPELEKFQKRKRTILEKDAEEMIWLWIQLPQTAVFVNVNQLTTRL</sequence>
<feature type="non-terminal residue" evidence="5">
    <location>
        <position position="1"/>
    </location>
</feature>
<dbReference type="Pfam" id="PF15612">
    <property type="entry name" value="WHIM1"/>
    <property type="match status" value="1"/>
</dbReference>
<comment type="subcellular location">
    <subcellularLocation>
        <location evidence="1">Nucleus</location>
    </subcellularLocation>
</comment>
<feature type="domain" description="DDT" evidence="3">
    <location>
        <begin position="25"/>
        <end position="68"/>
    </location>
</feature>
<keyword evidence="2" id="KW-0539">Nucleus</keyword>
<proteinExistence type="predicted"/>
<organism evidence="5 6">
    <name type="scientific">Taxus chinensis</name>
    <name type="common">Chinese yew</name>
    <name type="synonym">Taxus wallichiana var. chinensis</name>
    <dbReference type="NCBI Taxonomy" id="29808"/>
    <lineage>
        <taxon>Eukaryota</taxon>
        <taxon>Viridiplantae</taxon>
        <taxon>Streptophyta</taxon>
        <taxon>Embryophyta</taxon>
        <taxon>Tracheophyta</taxon>
        <taxon>Spermatophyta</taxon>
        <taxon>Pinopsida</taxon>
        <taxon>Pinidae</taxon>
        <taxon>Conifers II</taxon>
        <taxon>Cupressales</taxon>
        <taxon>Taxaceae</taxon>
        <taxon>Taxus</taxon>
    </lineage>
</organism>
<evidence type="ECO:0000256" key="2">
    <source>
        <dbReference type="ARBA" id="ARBA00023242"/>
    </source>
</evidence>
<dbReference type="InterPro" id="IPR018501">
    <property type="entry name" value="DDT_dom"/>
</dbReference>
<evidence type="ECO:0000313" key="6">
    <source>
        <dbReference type="Proteomes" id="UP000824469"/>
    </source>
</evidence>
<dbReference type="InterPro" id="IPR028942">
    <property type="entry name" value="WHIM1_dom"/>
</dbReference>
<dbReference type="OMA" id="WYEDDEM"/>
<dbReference type="GO" id="GO:0006355">
    <property type="term" value="P:regulation of DNA-templated transcription"/>
    <property type="evidence" value="ECO:0007669"/>
    <property type="project" value="InterPro"/>
</dbReference>
<name>A0AA38FEI2_TAXCH</name>
<evidence type="ECO:0000256" key="1">
    <source>
        <dbReference type="ARBA" id="ARBA00004123"/>
    </source>
</evidence>
<evidence type="ECO:0000259" key="3">
    <source>
        <dbReference type="Pfam" id="PF02791"/>
    </source>
</evidence>
<evidence type="ECO:0008006" key="7">
    <source>
        <dbReference type="Google" id="ProtNLM"/>
    </source>
</evidence>
<gene>
    <name evidence="5" type="ORF">KI387_031450</name>
</gene>
<keyword evidence="6" id="KW-1185">Reference proteome</keyword>
<evidence type="ECO:0000313" key="5">
    <source>
        <dbReference type="EMBL" id="KAH9299768.1"/>
    </source>
</evidence>
<feature type="domain" description="WHIM1" evidence="4">
    <location>
        <begin position="116"/>
        <end position="145"/>
    </location>
</feature>